<dbReference type="SUPFAM" id="SSF57850">
    <property type="entry name" value="RING/U-box"/>
    <property type="match status" value="1"/>
</dbReference>
<dbReference type="PANTHER" id="PTHR45969:SF11">
    <property type="entry name" value="RING_U-BOX SUPERFAMILY PROTEIN"/>
    <property type="match status" value="1"/>
</dbReference>
<dbReference type="GO" id="GO:0016567">
    <property type="term" value="P:protein ubiquitination"/>
    <property type="evidence" value="ECO:0007669"/>
    <property type="project" value="TreeGrafter"/>
</dbReference>
<dbReference type="Gene3D" id="3.30.40.10">
    <property type="entry name" value="Zinc/RING finger domain, C3HC4 (zinc finger)"/>
    <property type="match status" value="1"/>
</dbReference>
<organism evidence="6 7">
    <name type="scientific">Canna indica</name>
    <name type="common">Indian-shot</name>
    <dbReference type="NCBI Taxonomy" id="4628"/>
    <lineage>
        <taxon>Eukaryota</taxon>
        <taxon>Viridiplantae</taxon>
        <taxon>Streptophyta</taxon>
        <taxon>Embryophyta</taxon>
        <taxon>Tracheophyta</taxon>
        <taxon>Spermatophyta</taxon>
        <taxon>Magnoliopsida</taxon>
        <taxon>Liliopsida</taxon>
        <taxon>Zingiberales</taxon>
        <taxon>Cannaceae</taxon>
        <taxon>Canna</taxon>
    </lineage>
</organism>
<reference evidence="6 7" key="1">
    <citation type="submission" date="2023-10" db="EMBL/GenBank/DDBJ databases">
        <title>Chromosome-scale genome assembly provides insights into flower coloration mechanisms of Canna indica.</title>
        <authorList>
            <person name="Li C."/>
        </authorList>
    </citation>
    <scope>NUCLEOTIDE SEQUENCE [LARGE SCALE GENOMIC DNA]</scope>
    <source>
        <tissue evidence="6">Flower</tissue>
    </source>
</reference>
<keyword evidence="1" id="KW-0479">Metal-binding</keyword>
<gene>
    <name evidence="6" type="ORF">Cni_G17275</name>
</gene>
<sequence length="169" mass="19063">MDYCFSRLLLVRFLKEAAIFLSLVVKWFLYPCYEWRPASSSSEDGKGAEARARHSAAAQAVREALHVSTYGELTRCQEGAAPATCAVCLSEVRRRDRVWELCNCRHVFHQACLDRWLDHDERLSCPLCRALLVSRRTAAAEAPPPPSAPSWAVERLVYLFGDDLLAPHS</sequence>
<dbReference type="GO" id="GO:0061630">
    <property type="term" value="F:ubiquitin protein ligase activity"/>
    <property type="evidence" value="ECO:0007669"/>
    <property type="project" value="TreeGrafter"/>
</dbReference>
<dbReference type="InterPro" id="IPR013083">
    <property type="entry name" value="Znf_RING/FYVE/PHD"/>
</dbReference>
<dbReference type="Pfam" id="PF13639">
    <property type="entry name" value="zf-RING_2"/>
    <property type="match status" value="1"/>
</dbReference>
<keyword evidence="7" id="KW-1185">Reference proteome</keyword>
<dbReference type="PANTHER" id="PTHR45969">
    <property type="entry name" value="RING ZINC FINGER PROTEIN-RELATED"/>
    <property type="match status" value="1"/>
</dbReference>
<proteinExistence type="predicted"/>
<keyword evidence="2 4" id="KW-0863">Zinc-finger</keyword>
<evidence type="ECO:0000259" key="5">
    <source>
        <dbReference type="PROSITE" id="PS50089"/>
    </source>
</evidence>
<dbReference type="InterPro" id="IPR011016">
    <property type="entry name" value="Znf_RING-CH"/>
</dbReference>
<name>A0AAQ3KM48_9LILI</name>
<dbReference type="Proteomes" id="UP001327560">
    <property type="component" value="Chromosome 5"/>
</dbReference>
<evidence type="ECO:0000313" key="7">
    <source>
        <dbReference type="Proteomes" id="UP001327560"/>
    </source>
</evidence>
<dbReference type="InterPro" id="IPR001841">
    <property type="entry name" value="Znf_RING"/>
</dbReference>
<evidence type="ECO:0000313" key="6">
    <source>
        <dbReference type="EMBL" id="WOL08522.1"/>
    </source>
</evidence>
<feature type="domain" description="RING-type" evidence="5">
    <location>
        <begin position="85"/>
        <end position="129"/>
    </location>
</feature>
<evidence type="ECO:0000256" key="3">
    <source>
        <dbReference type="ARBA" id="ARBA00022833"/>
    </source>
</evidence>
<keyword evidence="3" id="KW-0862">Zinc</keyword>
<dbReference type="PROSITE" id="PS50089">
    <property type="entry name" value="ZF_RING_2"/>
    <property type="match status" value="1"/>
</dbReference>
<dbReference type="SMART" id="SM00744">
    <property type="entry name" value="RINGv"/>
    <property type="match status" value="1"/>
</dbReference>
<accession>A0AAQ3KM48</accession>
<dbReference type="EMBL" id="CP136894">
    <property type="protein sequence ID" value="WOL08522.1"/>
    <property type="molecule type" value="Genomic_DNA"/>
</dbReference>
<protein>
    <submittedName>
        <fullName evidence="6">E3 ubiquitin-protein ligase</fullName>
    </submittedName>
</protein>
<evidence type="ECO:0000256" key="2">
    <source>
        <dbReference type="ARBA" id="ARBA00022771"/>
    </source>
</evidence>
<evidence type="ECO:0000256" key="4">
    <source>
        <dbReference type="PROSITE-ProRule" id="PRU00175"/>
    </source>
</evidence>
<evidence type="ECO:0000256" key="1">
    <source>
        <dbReference type="ARBA" id="ARBA00022723"/>
    </source>
</evidence>
<dbReference type="AlphaFoldDB" id="A0AAQ3KM48"/>
<dbReference type="SMART" id="SM00184">
    <property type="entry name" value="RING"/>
    <property type="match status" value="1"/>
</dbReference>
<dbReference type="GO" id="GO:0008270">
    <property type="term" value="F:zinc ion binding"/>
    <property type="evidence" value="ECO:0007669"/>
    <property type="project" value="UniProtKB-KW"/>
</dbReference>